<keyword evidence="3" id="KW-0227">DNA damage</keyword>
<dbReference type="CDD" id="cd22325">
    <property type="entry name" value="ERCC1_C-like"/>
    <property type="match status" value="1"/>
</dbReference>
<evidence type="ECO:0000259" key="8">
    <source>
        <dbReference type="Pfam" id="PF03834"/>
    </source>
</evidence>
<feature type="region of interest" description="Disordered" evidence="7">
    <location>
        <begin position="1"/>
        <end position="104"/>
    </location>
</feature>
<feature type="region of interest" description="Disordered" evidence="7">
    <location>
        <begin position="343"/>
        <end position="425"/>
    </location>
</feature>
<dbReference type="FunFam" id="3.40.50.10130:FF:000001">
    <property type="entry name" value="DNA excision repair protein ERCC-1"/>
    <property type="match status" value="1"/>
</dbReference>
<sequence length="425" mass="46050">MGSAGRVSRLTSYAAAANPSKQFVSRASRCLRRPTAASMDDRPRSGGAAQPVNADSASTTAQTSRPPAGQAATATASAPKVQQPKPQALPSRAGPSSILVSPRQKGNPILNGVRTVAWEYSDIPADYVLGATTCALFLSLKYHRLHPEYIYNRIRDLRGQYNLRILLTMVDIENHEESLRELSKTSLINNVTIILCWSAQEAGRYLELFKTFEHAAPTSIRAQQSTSYSDKLVEFITVPRSINKTDAIGLVSNFGSVRTAVNAGPEEIGLIAGWGEKKVQRWCNSVREPFRLKKAAKRGVTRENSRATMSRDISRAEGESIDIDEGSDPALLARLGIGSPVAADEDMVAPSPSNAPVADADRRPSERPAEAGLFEDEEEMLRQAGSSTTKRASKASDAAQSGKRKQRDDDMSEGILAALSKLRQQ</sequence>
<dbReference type="Gene3D" id="1.10.150.20">
    <property type="entry name" value="5' to 3' exonuclease, C-terminal subdomain"/>
    <property type="match status" value="1"/>
</dbReference>
<dbReference type="SUPFAM" id="SSF47781">
    <property type="entry name" value="RuvA domain 2-like"/>
    <property type="match status" value="1"/>
</dbReference>
<feature type="compositionally biased region" description="Basic and acidic residues" evidence="7">
    <location>
        <begin position="359"/>
        <end position="369"/>
    </location>
</feature>
<dbReference type="PANTHER" id="PTHR12749">
    <property type="entry name" value="EXCISION REPAIR CROSS-COMPLEMENTING 1 ERCC1"/>
    <property type="match status" value="1"/>
</dbReference>
<dbReference type="GO" id="GO:0003684">
    <property type="term" value="F:damaged DNA binding"/>
    <property type="evidence" value="ECO:0007669"/>
    <property type="project" value="InterPro"/>
</dbReference>
<feature type="compositionally biased region" description="Low complexity" evidence="7">
    <location>
        <begin position="66"/>
        <end position="79"/>
    </location>
</feature>
<keyword evidence="6" id="KW-0539">Nucleus</keyword>
<dbReference type="AlphaFoldDB" id="A0A6A5ZQT4"/>
<evidence type="ECO:0000256" key="5">
    <source>
        <dbReference type="ARBA" id="ARBA00023204"/>
    </source>
</evidence>
<evidence type="ECO:0000313" key="10">
    <source>
        <dbReference type="Proteomes" id="UP000799770"/>
    </source>
</evidence>
<dbReference type="InterPro" id="IPR011335">
    <property type="entry name" value="Restrct_endonuc-II-like"/>
</dbReference>
<feature type="domain" description="ERCC1-like central" evidence="8">
    <location>
        <begin position="97"/>
        <end position="210"/>
    </location>
</feature>
<keyword evidence="5" id="KW-0234">DNA repair</keyword>
<dbReference type="InterPro" id="IPR010994">
    <property type="entry name" value="RuvA_2-like"/>
</dbReference>
<evidence type="ECO:0000256" key="2">
    <source>
        <dbReference type="ARBA" id="ARBA00008283"/>
    </source>
</evidence>
<reference evidence="9" key="1">
    <citation type="journal article" date="2020" name="Stud. Mycol.">
        <title>101 Dothideomycetes genomes: a test case for predicting lifestyles and emergence of pathogens.</title>
        <authorList>
            <person name="Haridas S."/>
            <person name="Albert R."/>
            <person name="Binder M."/>
            <person name="Bloem J."/>
            <person name="Labutti K."/>
            <person name="Salamov A."/>
            <person name="Andreopoulos B."/>
            <person name="Baker S."/>
            <person name="Barry K."/>
            <person name="Bills G."/>
            <person name="Bluhm B."/>
            <person name="Cannon C."/>
            <person name="Castanera R."/>
            <person name="Culley D."/>
            <person name="Daum C."/>
            <person name="Ezra D."/>
            <person name="Gonzalez J."/>
            <person name="Henrissat B."/>
            <person name="Kuo A."/>
            <person name="Liang C."/>
            <person name="Lipzen A."/>
            <person name="Lutzoni F."/>
            <person name="Magnuson J."/>
            <person name="Mondo S."/>
            <person name="Nolan M."/>
            <person name="Ohm R."/>
            <person name="Pangilinan J."/>
            <person name="Park H.-J."/>
            <person name="Ramirez L."/>
            <person name="Alfaro M."/>
            <person name="Sun H."/>
            <person name="Tritt A."/>
            <person name="Yoshinaga Y."/>
            <person name="Zwiers L.-H."/>
            <person name="Turgeon B."/>
            <person name="Goodwin S."/>
            <person name="Spatafora J."/>
            <person name="Crous P."/>
            <person name="Grigoriev I."/>
        </authorList>
    </citation>
    <scope>NUCLEOTIDE SEQUENCE</scope>
    <source>
        <strain evidence="9">CBS 627.86</strain>
    </source>
</reference>
<evidence type="ECO:0000256" key="7">
    <source>
        <dbReference type="SAM" id="MobiDB-lite"/>
    </source>
</evidence>
<dbReference type="Proteomes" id="UP000799770">
    <property type="component" value="Unassembled WGS sequence"/>
</dbReference>
<dbReference type="InterPro" id="IPR004579">
    <property type="entry name" value="ERCC1/RAD10/SWI10"/>
</dbReference>
<dbReference type="GO" id="GO:0070914">
    <property type="term" value="P:UV-damage excision repair"/>
    <property type="evidence" value="ECO:0007669"/>
    <property type="project" value="TreeGrafter"/>
</dbReference>
<evidence type="ECO:0000256" key="1">
    <source>
        <dbReference type="ARBA" id="ARBA00004123"/>
    </source>
</evidence>
<evidence type="ECO:0000256" key="6">
    <source>
        <dbReference type="ARBA" id="ARBA00023242"/>
    </source>
</evidence>
<dbReference type="PANTHER" id="PTHR12749:SF0">
    <property type="entry name" value="DNA EXCISION REPAIR PROTEIN ERCC-1"/>
    <property type="match status" value="1"/>
</dbReference>
<organism evidence="9 10">
    <name type="scientific">Lophiotrema nucula</name>
    <dbReference type="NCBI Taxonomy" id="690887"/>
    <lineage>
        <taxon>Eukaryota</taxon>
        <taxon>Fungi</taxon>
        <taxon>Dikarya</taxon>
        <taxon>Ascomycota</taxon>
        <taxon>Pezizomycotina</taxon>
        <taxon>Dothideomycetes</taxon>
        <taxon>Pleosporomycetidae</taxon>
        <taxon>Pleosporales</taxon>
        <taxon>Lophiotremataceae</taxon>
        <taxon>Lophiotrema</taxon>
    </lineage>
</organism>
<evidence type="ECO:0000256" key="4">
    <source>
        <dbReference type="ARBA" id="ARBA00023125"/>
    </source>
</evidence>
<gene>
    <name evidence="9" type="ORF">BDV96DRAFT_565260</name>
</gene>
<dbReference type="NCBIfam" id="TIGR00597">
    <property type="entry name" value="rad10"/>
    <property type="match status" value="1"/>
</dbReference>
<accession>A0A6A5ZQT4</accession>
<feature type="region of interest" description="Disordered" evidence="7">
    <location>
        <begin position="296"/>
        <end position="325"/>
    </location>
</feature>
<protein>
    <recommendedName>
        <fullName evidence="8">ERCC1-like central domain-containing protein</fullName>
    </recommendedName>
</protein>
<dbReference type="SUPFAM" id="SSF52980">
    <property type="entry name" value="Restriction endonuclease-like"/>
    <property type="match status" value="1"/>
</dbReference>
<dbReference type="GO" id="GO:0070522">
    <property type="term" value="C:ERCC4-ERCC1 complex"/>
    <property type="evidence" value="ECO:0007669"/>
    <property type="project" value="TreeGrafter"/>
</dbReference>
<dbReference type="GO" id="GO:0000110">
    <property type="term" value="C:nucleotide-excision repair factor 1 complex"/>
    <property type="evidence" value="ECO:0007669"/>
    <property type="project" value="TreeGrafter"/>
</dbReference>
<dbReference type="GO" id="GO:0006302">
    <property type="term" value="P:double-strand break repair"/>
    <property type="evidence" value="ECO:0007669"/>
    <property type="project" value="UniProtKB-ARBA"/>
</dbReference>
<dbReference type="GO" id="GO:0006312">
    <property type="term" value="P:mitotic recombination"/>
    <property type="evidence" value="ECO:0007669"/>
    <property type="project" value="TreeGrafter"/>
</dbReference>
<feature type="compositionally biased region" description="Polar residues" evidence="7">
    <location>
        <begin position="53"/>
        <end position="65"/>
    </location>
</feature>
<comment type="similarity">
    <text evidence="2">Belongs to the ERCC1/RAD10/SWI10 family.</text>
</comment>
<dbReference type="InterPro" id="IPR047260">
    <property type="entry name" value="ERCC1-like_central_dom"/>
</dbReference>
<evidence type="ECO:0000256" key="3">
    <source>
        <dbReference type="ARBA" id="ARBA00022763"/>
    </source>
</evidence>
<dbReference type="EMBL" id="ML977313">
    <property type="protein sequence ID" value="KAF2120641.1"/>
    <property type="molecule type" value="Genomic_DNA"/>
</dbReference>
<proteinExistence type="inferred from homology"/>
<dbReference type="Gene3D" id="3.40.50.10130">
    <property type="match status" value="1"/>
</dbReference>
<dbReference type="Pfam" id="PF03834">
    <property type="entry name" value="Rad10"/>
    <property type="match status" value="1"/>
</dbReference>
<keyword evidence="4" id="KW-0238">DNA-binding</keyword>
<dbReference type="GO" id="GO:0003697">
    <property type="term" value="F:single-stranded DNA binding"/>
    <property type="evidence" value="ECO:0007669"/>
    <property type="project" value="TreeGrafter"/>
</dbReference>
<dbReference type="OrthoDB" id="10262814at2759"/>
<evidence type="ECO:0000313" key="9">
    <source>
        <dbReference type="EMBL" id="KAF2120641.1"/>
    </source>
</evidence>
<comment type="subcellular location">
    <subcellularLocation>
        <location evidence="1">Nucleus</location>
    </subcellularLocation>
</comment>
<name>A0A6A5ZQT4_9PLEO</name>
<keyword evidence="10" id="KW-1185">Reference proteome</keyword>